<accession>A0A327R359</accession>
<evidence type="ECO:0000313" key="3">
    <source>
        <dbReference type="Proteomes" id="UP000249547"/>
    </source>
</evidence>
<dbReference type="AlphaFoldDB" id="A0A327R359"/>
<evidence type="ECO:0000313" key="2">
    <source>
        <dbReference type="EMBL" id="RAJ11081.1"/>
    </source>
</evidence>
<gene>
    <name evidence="2" type="ORF">LX64_00689</name>
</gene>
<keyword evidence="3" id="KW-1185">Reference proteome</keyword>
<evidence type="ECO:0000256" key="1">
    <source>
        <dbReference type="SAM" id="MobiDB-lite"/>
    </source>
</evidence>
<comment type="caution">
    <text evidence="2">The sequence shown here is derived from an EMBL/GenBank/DDBJ whole genome shotgun (WGS) entry which is preliminary data.</text>
</comment>
<dbReference type="Proteomes" id="UP000249547">
    <property type="component" value="Unassembled WGS sequence"/>
</dbReference>
<feature type="region of interest" description="Disordered" evidence="1">
    <location>
        <begin position="1"/>
        <end position="23"/>
    </location>
</feature>
<dbReference type="OrthoDB" id="57088at2"/>
<dbReference type="Pfam" id="PF09234">
    <property type="entry name" value="DUF1963"/>
    <property type="match status" value="1"/>
</dbReference>
<proteinExistence type="predicted"/>
<feature type="compositionally biased region" description="Polar residues" evidence="1">
    <location>
        <begin position="12"/>
        <end position="23"/>
    </location>
</feature>
<sequence>MSFFKRLFGSANPKQASTTPNSPLTEVEVMPGLILPQAFAEHWTEIKRTERECIAISAKTSENLTFADSKLGHYPCIPKGFTYPLDQHGHYMYPLAQINCSELPAQSMLPSTGFLQFYIGTHNDVYGMSFEDDIPSDFKVLYFSADEVAEYETNLTFLDEVLTANNSPVFEPHKLSFQLKNEFLGRSDYEGRLTTKFDWADIIQQYPAHEEELEQCAFDTFNGSGHKLGGYAYFTQTDPREYKPSVSAYRLLFQLDSDKQIMWGDAGVGNFFIHPDDLAKRDFSKVFYTWDCC</sequence>
<dbReference type="InterPro" id="IPR035948">
    <property type="entry name" value="YwqG-like_sf"/>
</dbReference>
<dbReference type="PANTHER" id="PTHR36436">
    <property type="entry name" value="SLL5081 PROTEIN"/>
    <property type="match status" value="1"/>
</dbReference>
<protein>
    <submittedName>
        <fullName evidence="2">Uncharacterized protein YwqG</fullName>
    </submittedName>
</protein>
<reference evidence="2 3" key="1">
    <citation type="submission" date="2018-06" db="EMBL/GenBank/DDBJ databases">
        <title>Genomic Encyclopedia of Archaeal and Bacterial Type Strains, Phase II (KMG-II): from individual species to whole genera.</title>
        <authorList>
            <person name="Goeker M."/>
        </authorList>
    </citation>
    <scope>NUCLEOTIDE SEQUENCE [LARGE SCALE GENOMIC DNA]</scope>
    <source>
        <strain evidence="2 3">DSM 23857</strain>
    </source>
</reference>
<name>A0A327R359_9BACT</name>
<dbReference type="SUPFAM" id="SSF103032">
    <property type="entry name" value="Hypothetical protein YwqG"/>
    <property type="match status" value="1"/>
</dbReference>
<dbReference type="RefSeq" id="WP_111596180.1">
    <property type="nucleotide sequence ID" value="NZ_QLLL01000001.1"/>
</dbReference>
<organism evidence="2 3">
    <name type="scientific">Chitinophaga skermanii</name>
    <dbReference type="NCBI Taxonomy" id="331697"/>
    <lineage>
        <taxon>Bacteria</taxon>
        <taxon>Pseudomonadati</taxon>
        <taxon>Bacteroidota</taxon>
        <taxon>Chitinophagia</taxon>
        <taxon>Chitinophagales</taxon>
        <taxon>Chitinophagaceae</taxon>
        <taxon>Chitinophaga</taxon>
    </lineage>
</organism>
<dbReference type="PANTHER" id="PTHR36436:SF6">
    <property type="entry name" value="SLL5081 PROTEIN"/>
    <property type="match status" value="1"/>
</dbReference>
<dbReference type="InterPro" id="IPR015315">
    <property type="entry name" value="DUF1963"/>
</dbReference>
<dbReference type="EMBL" id="QLLL01000001">
    <property type="protein sequence ID" value="RAJ11081.1"/>
    <property type="molecule type" value="Genomic_DNA"/>
</dbReference>
<dbReference type="Gene3D" id="2.30.320.10">
    <property type="entry name" value="YwqG-like"/>
    <property type="match status" value="1"/>
</dbReference>